<organism evidence="1 2">
    <name type="scientific">Diphasiastrum complanatum</name>
    <name type="common">Issler's clubmoss</name>
    <name type="synonym">Lycopodium complanatum</name>
    <dbReference type="NCBI Taxonomy" id="34168"/>
    <lineage>
        <taxon>Eukaryota</taxon>
        <taxon>Viridiplantae</taxon>
        <taxon>Streptophyta</taxon>
        <taxon>Embryophyta</taxon>
        <taxon>Tracheophyta</taxon>
        <taxon>Lycopodiopsida</taxon>
        <taxon>Lycopodiales</taxon>
        <taxon>Lycopodiaceae</taxon>
        <taxon>Lycopodioideae</taxon>
        <taxon>Diphasiastrum</taxon>
    </lineage>
</organism>
<proteinExistence type="predicted"/>
<dbReference type="EMBL" id="CM055096">
    <property type="protein sequence ID" value="KAJ7556096.1"/>
    <property type="molecule type" value="Genomic_DNA"/>
</dbReference>
<dbReference type="Proteomes" id="UP001162992">
    <property type="component" value="Chromosome 5"/>
</dbReference>
<accession>A0ACC2DP96</accession>
<sequence>MLKYLGFMESHCGEGSVGAYIPTLTGVKAVEIESCCEEERGHTKAIDRDFLCPICIQTMTDAFLTACGHSFCYTCIMTHLKNKSNCPCCGVYLTRNQLYPNFLLNKILKKASTGELVRNSSPMEHLRLAFQQGAEMSVKELDSLLALLTEKKCKAEHEEAESNMEVLAEFLHRSRQQKQEEFNEVQEDLKCLKEDIAAVEKQRHEVLKLKECYSLKLHMLLDDKLAPLGQVSAENSSNSGAVAAARSGQSGPSVQGHSQKNRKSSSFQLSSYSRNEFCTLSGDSFSKLQDFSSAAHLRAKKRRVLAQFEELQDCYLQKRRYSQQQKQPEATTKLEEEARNSGPDSHGLTDFQAVLNAYTRYSRLHVIAELRYGDLFHSSNIVSSIEFDRDDEFFATAGVSRRIKIFEFSTVVNELADVHCPVVEMSTRSKLCCLSWNKYLKGHIASSDYEGVLTVWDVNACQSIMEYEEHEKRAWSVDFSRTEPSMLASGSDDGKVKIWCTKQEKSVTTIDMKANICCVKYSPDSSNFLAVGSADHHIHYFDLRKAHSPLHIFSGHRKTVSYIKFISSNELASASTDSTLRIWDVHANSPVRILKGHTNEKNFVGLTVNSEFIACGSETNDVFVYHKAMSKPAASHRFSSPDLDDSDDDTSHFISAVCWKSESPTVLAANSQGTIKVLVLSP</sequence>
<reference evidence="2" key="1">
    <citation type="journal article" date="2024" name="Proc. Natl. Acad. Sci. U.S.A.">
        <title>Extraordinary preservation of gene collinearity over three hundred million years revealed in homosporous lycophytes.</title>
        <authorList>
            <person name="Li C."/>
            <person name="Wickell D."/>
            <person name="Kuo L.Y."/>
            <person name="Chen X."/>
            <person name="Nie B."/>
            <person name="Liao X."/>
            <person name="Peng D."/>
            <person name="Ji J."/>
            <person name="Jenkins J."/>
            <person name="Williams M."/>
            <person name="Shu S."/>
            <person name="Plott C."/>
            <person name="Barry K."/>
            <person name="Rajasekar S."/>
            <person name="Grimwood J."/>
            <person name="Han X."/>
            <person name="Sun S."/>
            <person name="Hou Z."/>
            <person name="He W."/>
            <person name="Dai G."/>
            <person name="Sun C."/>
            <person name="Schmutz J."/>
            <person name="Leebens-Mack J.H."/>
            <person name="Li F.W."/>
            <person name="Wang L."/>
        </authorList>
    </citation>
    <scope>NUCLEOTIDE SEQUENCE [LARGE SCALE GENOMIC DNA]</scope>
    <source>
        <strain evidence="2">cv. PW_Plant_1</strain>
    </source>
</reference>
<evidence type="ECO:0000313" key="2">
    <source>
        <dbReference type="Proteomes" id="UP001162992"/>
    </source>
</evidence>
<gene>
    <name evidence="1" type="ORF">O6H91_05G068500</name>
</gene>
<comment type="caution">
    <text evidence="1">The sequence shown here is derived from an EMBL/GenBank/DDBJ whole genome shotgun (WGS) entry which is preliminary data.</text>
</comment>
<evidence type="ECO:0000313" key="1">
    <source>
        <dbReference type="EMBL" id="KAJ7556096.1"/>
    </source>
</evidence>
<protein>
    <submittedName>
        <fullName evidence="1">Uncharacterized protein</fullName>
    </submittedName>
</protein>
<keyword evidence="2" id="KW-1185">Reference proteome</keyword>
<name>A0ACC2DP96_DIPCM</name>